<evidence type="ECO:0000259" key="2">
    <source>
        <dbReference type="Pfam" id="PF01636"/>
    </source>
</evidence>
<feature type="region of interest" description="Disordered" evidence="1">
    <location>
        <begin position="312"/>
        <end position="600"/>
    </location>
</feature>
<organism evidence="3 4">
    <name type="scientific">Nesterenkonia flava</name>
    <dbReference type="NCBI Taxonomy" id="469799"/>
    <lineage>
        <taxon>Bacteria</taxon>
        <taxon>Bacillati</taxon>
        <taxon>Actinomycetota</taxon>
        <taxon>Actinomycetes</taxon>
        <taxon>Micrococcales</taxon>
        <taxon>Micrococcaceae</taxon>
        <taxon>Nesterenkonia</taxon>
    </lineage>
</organism>
<feature type="compositionally biased region" description="Polar residues" evidence="1">
    <location>
        <begin position="574"/>
        <end position="587"/>
    </location>
</feature>
<dbReference type="Pfam" id="PF01636">
    <property type="entry name" value="APH"/>
    <property type="match status" value="1"/>
</dbReference>
<dbReference type="Gene3D" id="3.90.1200.10">
    <property type="match status" value="1"/>
</dbReference>
<gene>
    <name evidence="3" type="ORF">RH857_01620</name>
</gene>
<comment type="caution">
    <text evidence="3">The sequence shown here is derived from an EMBL/GenBank/DDBJ whole genome shotgun (WGS) entry which is preliminary data.</text>
</comment>
<sequence length="600" mass="63711">MRWTPTELAALATAAVPGLTPTGVAAAADDRRDFVSAVVEDSEGNRWRVRAPQHPESAMRLETELQVLRGFTSAVRAELPFRLPSVAGAVRRGEMRTFVYNHLPGASLPLNELITQPPAVIDDIGRTIAAIHDLDASVVDHADLPRYSAERLRQRRLNELDAAAATGLVPSMLLRRWEHAMEDKALWKFTPVVVHGDLHEDNLLISGDRVVATTGWTDLHIGDPAEDLAWLTASPLPQFATAVMAAYTEHRTGEVDEHLMRRAALAAEFALAQWLVRGKTEENPQMVEEAKALLAQLKTDIETFGGQEISVTPEEGEEVKAPAETQDSKPVARPGAHATVAGYGTWNPEDDGEPAVITDASAAEEDADDDATGTITPLRTPSAQGQNTTGQITRAQSSVPAQPAPGREDMDDDPPTDQIPAYVEDEDEQASDIRNPFGGAPTAADIDEDQTPTSSFTPVAVEPHPTTGSLPIQPDSVSEKRAKRKNFFPAKSASSARSAESAQSAESARSASSARSAASVGSAASAPSAASAEDLSSPAPKPQTTPRPVAASPKKAAEPAQKSVEAERPKSTGAEDTSSAGSSTRESIYSRHPGLRPPGA</sequence>
<reference evidence="4" key="1">
    <citation type="submission" date="2023-07" db="EMBL/GenBank/DDBJ databases">
        <title>Description of three actinobacteria isolated from air of manufacturing shop in a pharmaceutical factory.</title>
        <authorList>
            <person name="Zhang D.-F."/>
        </authorList>
    </citation>
    <scope>NUCLEOTIDE SEQUENCE [LARGE SCALE GENOMIC DNA]</scope>
    <source>
        <strain evidence="4">CCTCC AB 207010</strain>
    </source>
</reference>
<feature type="compositionally biased region" description="Acidic residues" evidence="1">
    <location>
        <begin position="362"/>
        <end position="371"/>
    </location>
</feature>
<evidence type="ECO:0000313" key="3">
    <source>
        <dbReference type="EMBL" id="MDR5710840.1"/>
    </source>
</evidence>
<protein>
    <submittedName>
        <fullName evidence="3">Phosphotransferase</fullName>
    </submittedName>
</protein>
<dbReference type="InterPro" id="IPR002575">
    <property type="entry name" value="Aminoglycoside_PTrfase"/>
</dbReference>
<evidence type="ECO:0000256" key="1">
    <source>
        <dbReference type="SAM" id="MobiDB-lite"/>
    </source>
</evidence>
<feature type="compositionally biased region" description="Low complexity" evidence="1">
    <location>
        <begin position="489"/>
        <end position="538"/>
    </location>
</feature>
<accession>A0ABU1FQC0</accession>
<dbReference type="RefSeq" id="WP_310536234.1">
    <property type="nucleotide sequence ID" value="NZ_BAAAOC010000018.1"/>
</dbReference>
<proteinExistence type="predicted"/>
<keyword evidence="4" id="KW-1185">Reference proteome</keyword>
<feature type="domain" description="Aminoglycoside phosphotransferase" evidence="2">
    <location>
        <begin position="39"/>
        <end position="248"/>
    </location>
</feature>
<evidence type="ECO:0000313" key="4">
    <source>
        <dbReference type="Proteomes" id="UP001260872"/>
    </source>
</evidence>
<dbReference type="InterPro" id="IPR011009">
    <property type="entry name" value="Kinase-like_dom_sf"/>
</dbReference>
<dbReference type="EMBL" id="JAVKGT010000003">
    <property type="protein sequence ID" value="MDR5710840.1"/>
    <property type="molecule type" value="Genomic_DNA"/>
</dbReference>
<dbReference type="SUPFAM" id="SSF56112">
    <property type="entry name" value="Protein kinase-like (PK-like)"/>
    <property type="match status" value="1"/>
</dbReference>
<name>A0ABU1FQC0_9MICC</name>
<feature type="compositionally biased region" description="Polar residues" evidence="1">
    <location>
        <begin position="373"/>
        <end position="400"/>
    </location>
</feature>
<dbReference type="Proteomes" id="UP001260872">
    <property type="component" value="Unassembled WGS sequence"/>
</dbReference>